<dbReference type="CAZy" id="GH39">
    <property type="family name" value="Glycoside Hydrolase Family 39"/>
</dbReference>
<evidence type="ECO:0008006" key="4">
    <source>
        <dbReference type="Google" id="ProtNLM"/>
    </source>
</evidence>
<protein>
    <recommendedName>
        <fullName evidence="4">Glycoside hydrolase family 42 N-terminal domain-containing protein</fullName>
    </recommendedName>
</protein>
<evidence type="ECO:0000313" key="2">
    <source>
        <dbReference type="EMBL" id="ABY35562.1"/>
    </source>
</evidence>
<sequence>MLMIRSLAAGLRIYLLIATLILLSGLQFFLPRLPRPINLPPSRTVATTNPLIGVHTRLTGIGDEAYIRRTLAQVNEMGASWIVELFPWAYIQPRSRYGFDWTGADLVIAHARAQGLNVVARLDIVPAWARPPNTTDRYLDRAHFADFAHFAAAFAERYAPQGVRHIIIWNEPNLRFEWGERPPDPGAYTDLLKQTYPAIKAAAPEAIVIAGALSPGPSLEGGNLRMDDMQFLASLADAGAFPFFDMWAVHAYGGQEPPDAEPGVDRVNFRRIELVRELLDRLGGSDKRIIITEGGYNDHPRWSGAVRPADRIRWTIATYEQSRHYPWLEATILWQFSTPFLTRSYPDAWNFVHPDGTPRAIYLAVQEYARTGRLPDDVEK</sequence>
<proteinExistence type="predicted"/>
<dbReference type="Gene3D" id="3.20.20.80">
    <property type="entry name" value="Glycosidases"/>
    <property type="match status" value="1"/>
</dbReference>
<keyword evidence="1" id="KW-0472">Membrane</keyword>
<keyword evidence="1" id="KW-0812">Transmembrane</keyword>
<dbReference type="InParanoid" id="A9WGN0"/>
<dbReference type="InterPro" id="IPR051923">
    <property type="entry name" value="Glycosyl_Hydrolase_39"/>
</dbReference>
<accession>A9WGN0</accession>
<dbReference type="PANTHER" id="PTHR12631:SF10">
    <property type="entry name" value="BETA-XYLOSIDASE-LIKE PROTEIN-RELATED"/>
    <property type="match status" value="1"/>
</dbReference>
<dbReference type="HOGENOM" id="CLU_041401_2_1_0"/>
<dbReference type="PATRIC" id="fig|324602.8.peg.2665"/>
<feature type="transmembrane region" description="Helical" evidence="1">
    <location>
        <begin position="12"/>
        <end position="30"/>
    </location>
</feature>
<gene>
    <name evidence="2" type="ordered locus">Caur_2353</name>
</gene>
<dbReference type="EMBL" id="CP000909">
    <property type="protein sequence ID" value="ABY35562.1"/>
    <property type="molecule type" value="Genomic_DNA"/>
</dbReference>
<organism evidence="2 3">
    <name type="scientific">Chloroflexus aurantiacus (strain ATCC 29366 / DSM 635 / J-10-fl)</name>
    <dbReference type="NCBI Taxonomy" id="324602"/>
    <lineage>
        <taxon>Bacteria</taxon>
        <taxon>Bacillati</taxon>
        <taxon>Chloroflexota</taxon>
        <taxon>Chloroflexia</taxon>
        <taxon>Chloroflexales</taxon>
        <taxon>Chloroflexineae</taxon>
        <taxon>Chloroflexaceae</taxon>
        <taxon>Chloroflexus</taxon>
    </lineage>
</organism>
<dbReference type="EnsemblBacteria" id="ABY35562">
    <property type="protein sequence ID" value="ABY35562"/>
    <property type="gene ID" value="Caur_2353"/>
</dbReference>
<dbReference type="InterPro" id="IPR017853">
    <property type="entry name" value="GH"/>
</dbReference>
<evidence type="ECO:0000313" key="3">
    <source>
        <dbReference type="Proteomes" id="UP000002008"/>
    </source>
</evidence>
<keyword evidence="3" id="KW-1185">Reference proteome</keyword>
<dbReference type="SUPFAM" id="SSF51445">
    <property type="entry name" value="(Trans)glycosidases"/>
    <property type="match status" value="1"/>
</dbReference>
<evidence type="ECO:0000256" key="1">
    <source>
        <dbReference type="SAM" id="Phobius"/>
    </source>
</evidence>
<dbReference type="Proteomes" id="UP000002008">
    <property type="component" value="Chromosome"/>
</dbReference>
<dbReference type="AlphaFoldDB" id="A9WGN0"/>
<reference evidence="3" key="1">
    <citation type="journal article" date="2011" name="BMC Genomics">
        <title>Complete genome sequence of the filamentous anoxygenic phototrophic bacterium Chloroflexus aurantiacus.</title>
        <authorList>
            <person name="Tang K.H."/>
            <person name="Barry K."/>
            <person name="Chertkov O."/>
            <person name="Dalin E."/>
            <person name="Han C.S."/>
            <person name="Hauser L.J."/>
            <person name="Honchak B.M."/>
            <person name="Karbach L.E."/>
            <person name="Land M.L."/>
            <person name="Lapidus A."/>
            <person name="Larimer F.W."/>
            <person name="Mikhailova N."/>
            <person name="Pitluck S."/>
            <person name="Pierson B.K."/>
            <person name="Blankenship R.E."/>
        </authorList>
    </citation>
    <scope>NUCLEOTIDE SEQUENCE [LARGE SCALE GENOMIC DNA]</scope>
    <source>
        <strain evidence="3">ATCC 29366 / DSM 635 / J-10-fl</strain>
    </source>
</reference>
<dbReference type="KEGG" id="cau:Caur_2353"/>
<name>A9WGN0_CHLAA</name>
<keyword evidence="1" id="KW-1133">Transmembrane helix</keyword>
<dbReference type="STRING" id="324602.Caur_2353"/>
<dbReference type="GO" id="GO:0004553">
    <property type="term" value="F:hydrolase activity, hydrolyzing O-glycosyl compounds"/>
    <property type="evidence" value="ECO:0000318"/>
    <property type="project" value="GO_Central"/>
</dbReference>
<dbReference type="eggNOG" id="COG3664">
    <property type="taxonomic scope" value="Bacteria"/>
</dbReference>
<dbReference type="PANTHER" id="PTHR12631">
    <property type="entry name" value="ALPHA-L-IDURONIDASE"/>
    <property type="match status" value="1"/>
</dbReference>